<evidence type="ECO:0000259" key="13">
    <source>
        <dbReference type="PROSITE" id="PS50157"/>
    </source>
</evidence>
<dbReference type="GO" id="GO:0010468">
    <property type="term" value="P:regulation of gene expression"/>
    <property type="evidence" value="ECO:0007669"/>
    <property type="project" value="TreeGrafter"/>
</dbReference>
<feature type="domain" description="C2H2-type" evidence="13">
    <location>
        <begin position="134"/>
        <end position="161"/>
    </location>
</feature>
<dbReference type="Pfam" id="PF12874">
    <property type="entry name" value="zf-met"/>
    <property type="match status" value="1"/>
</dbReference>
<protein>
    <recommendedName>
        <fullName evidence="13">C2H2-type domain-containing protein</fullName>
    </recommendedName>
</protein>
<evidence type="ECO:0000256" key="9">
    <source>
        <dbReference type="ARBA" id="ARBA00023163"/>
    </source>
</evidence>
<keyword evidence="6" id="KW-0862">Zinc</keyword>
<dbReference type="FunFam" id="3.30.160.60:FF:000931">
    <property type="entry name" value="zinc finger protein 697"/>
    <property type="match status" value="1"/>
</dbReference>
<name>A0A8X6MWV2_NEPPI</name>
<evidence type="ECO:0000256" key="1">
    <source>
        <dbReference type="ARBA" id="ARBA00004123"/>
    </source>
</evidence>
<evidence type="ECO:0000313" key="15">
    <source>
        <dbReference type="Proteomes" id="UP000887013"/>
    </source>
</evidence>
<keyword evidence="15" id="KW-1185">Reference proteome</keyword>
<evidence type="ECO:0000256" key="4">
    <source>
        <dbReference type="ARBA" id="ARBA00022737"/>
    </source>
</evidence>
<dbReference type="AlphaFoldDB" id="A0A8X6MWV2"/>
<dbReference type="PROSITE" id="PS50157">
    <property type="entry name" value="ZINC_FINGER_C2H2_2"/>
    <property type="match status" value="5"/>
</dbReference>
<keyword evidence="4" id="KW-0677">Repeat</keyword>
<dbReference type="Proteomes" id="UP000887013">
    <property type="component" value="Unassembled WGS sequence"/>
</dbReference>
<dbReference type="PROSITE" id="PS00028">
    <property type="entry name" value="ZINC_FINGER_C2H2_1"/>
    <property type="match status" value="4"/>
</dbReference>
<gene>
    <name evidence="14" type="ORF">NPIL_200001</name>
</gene>
<feature type="compositionally biased region" description="Polar residues" evidence="12">
    <location>
        <begin position="1"/>
        <end position="13"/>
    </location>
</feature>
<dbReference type="Gene3D" id="3.30.160.60">
    <property type="entry name" value="Classic Zinc Finger"/>
    <property type="match status" value="4"/>
</dbReference>
<organism evidence="14 15">
    <name type="scientific">Nephila pilipes</name>
    <name type="common">Giant wood spider</name>
    <name type="synonym">Nephila maculata</name>
    <dbReference type="NCBI Taxonomy" id="299642"/>
    <lineage>
        <taxon>Eukaryota</taxon>
        <taxon>Metazoa</taxon>
        <taxon>Ecdysozoa</taxon>
        <taxon>Arthropoda</taxon>
        <taxon>Chelicerata</taxon>
        <taxon>Arachnida</taxon>
        <taxon>Araneae</taxon>
        <taxon>Araneomorphae</taxon>
        <taxon>Entelegynae</taxon>
        <taxon>Araneoidea</taxon>
        <taxon>Nephilidae</taxon>
        <taxon>Nephila</taxon>
    </lineage>
</organism>
<dbReference type="PANTHER" id="PTHR16515">
    <property type="entry name" value="PR DOMAIN ZINC FINGER PROTEIN"/>
    <property type="match status" value="1"/>
</dbReference>
<feature type="region of interest" description="Disordered" evidence="12">
    <location>
        <begin position="1"/>
        <end position="23"/>
    </location>
</feature>
<keyword evidence="9" id="KW-0804">Transcription</keyword>
<keyword evidence="3" id="KW-0479">Metal-binding</keyword>
<evidence type="ECO:0000256" key="7">
    <source>
        <dbReference type="ARBA" id="ARBA00023015"/>
    </source>
</evidence>
<keyword evidence="10" id="KW-0539">Nucleus</keyword>
<accession>A0A8X6MWV2</accession>
<keyword evidence="7" id="KW-0805">Transcription regulation</keyword>
<evidence type="ECO:0000256" key="6">
    <source>
        <dbReference type="ARBA" id="ARBA00022833"/>
    </source>
</evidence>
<evidence type="ECO:0000256" key="10">
    <source>
        <dbReference type="ARBA" id="ARBA00023242"/>
    </source>
</evidence>
<feature type="domain" description="C2H2-type" evidence="13">
    <location>
        <begin position="190"/>
        <end position="217"/>
    </location>
</feature>
<dbReference type="SMART" id="SM00355">
    <property type="entry name" value="ZnF_C2H2"/>
    <property type="match status" value="5"/>
</dbReference>
<dbReference type="InterPro" id="IPR050331">
    <property type="entry name" value="Zinc_finger"/>
</dbReference>
<feature type="domain" description="C2H2-type" evidence="13">
    <location>
        <begin position="103"/>
        <end position="130"/>
    </location>
</feature>
<dbReference type="EMBL" id="BMAW01097829">
    <property type="protein sequence ID" value="GFS81803.1"/>
    <property type="molecule type" value="Genomic_DNA"/>
</dbReference>
<dbReference type="GO" id="GO:0003677">
    <property type="term" value="F:DNA binding"/>
    <property type="evidence" value="ECO:0007669"/>
    <property type="project" value="UniProtKB-KW"/>
</dbReference>
<evidence type="ECO:0000256" key="11">
    <source>
        <dbReference type="PROSITE-ProRule" id="PRU00042"/>
    </source>
</evidence>
<dbReference type="Pfam" id="PF00096">
    <property type="entry name" value="zf-C2H2"/>
    <property type="match status" value="2"/>
</dbReference>
<evidence type="ECO:0000256" key="2">
    <source>
        <dbReference type="ARBA" id="ARBA00006991"/>
    </source>
</evidence>
<evidence type="ECO:0000313" key="14">
    <source>
        <dbReference type="EMBL" id="GFS81803.1"/>
    </source>
</evidence>
<evidence type="ECO:0000256" key="5">
    <source>
        <dbReference type="ARBA" id="ARBA00022771"/>
    </source>
</evidence>
<dbReference type="GO" id="GO:0008270">
    <property type="term" value="F:zinc ion binding"/>
    <property type="evidence" value="ECO:0007669"/>
    <property type="project" value="UniProtKB-KW"/>
</dbReference>
<feature type="domain" description="C2H2-type" evidence="13">
    <location>
        <begin position="162"/>
        <end position="189"/>
    </location>
</feature>
<keyword evidence="8" id="KW-0238">DNA-binding</keyword>
<keyword evidence="5 11" id="KW-0863">Zinc-finger</keyword>
<comment type="subcellular location">
    <subcellularLocation>
        <location evidence="1">Nucleus</location>
    </subcellularLocation>
</comment>
<comment type="similarity">
    <text evidence="2">Belongs to the krueppel C2H2-type zinc-finger protein family.</text>
</comment>
<dbReference type="GO" id="GO:0005634">
    <property type="term" value="C:nucleus"/>
    <property type="evidence" value="ECO:0007669"/>
    <property type="project" value="UniProtKB-SubCell"/>
</dbReference>
<sequence>MTLENTAGEQLSGENAPHVDSSARRIVSRKELSRFPVGAPTVKLLYRPDLTPLDVEIYPFVMRLWKAVVIKYLMGQTHGTKVNTSHPRSEISQECFLTAVKRYQCERCQRVLTSAAAYRSHQKIHRCEDPSKRYKCSFCSYSTDFASRMKIHNLVHSGERPYKCSLCNKAFTQMHVLKSHMLIHTGEKPHKCEVCLKTFRHINNLTTHMRKHLNMYPYMCRFCSKLFVGTGDLSAHEASHMNG</sequence>
<evidence type="ECO:0000256" key="8">
    <source>
        <dbReference type="ARBA" id="ARBA00023125"/>
    </source>
</evidence>
<feature type="domain" description="C2H2-type" evidence="13">
    <location>
        <begin position="218"/>
        <end position="243"/>
    </location>
</feature>
<proteinExistence type="inferred from homology"/>
<dbReference type="SUPFAM" id="SSF57667">
    <property type="entry name" value="beta-beta-alpha zinc fingers"/>
    <property type="match status" value="3"/>
</dbReference>
<dbReference type="InterPro" id="IPR013087">
    <property type="entry name" value="Znf_C2H2_type"/>
</dbReference>
<evidence type="ECO:0000256" key="3">
    <source>
        <dbReference type="ARBA" id="ARBA00022723"/>
    </source>
</evidence>
<dbReference type="InterPro" id="IPR036236">
    <property type="entry name" value="Znf_C2H2_sf"/>
</dbReference>
<reference evidence="14" key="1">
    <citation type="submission" date="2020-08" db="EMBL/GenBank/DDBJ databases">
        <title>Multicomponent nature underlies the extraordinary mechanical properties of spider dragline silk.</title>
        <authorList>
            <person name="Kono N."/>
            <person name="Nakamura H."/>
            <person name="Mori M."/>
            <person name="Yoshida Y."/>
            <person name="Ohtoshi R."/>
            <person name="Malay A.D."/>
            <person name="Moran D.A.P."/>
            <person name="Tomita M."/>
            <person name="Numata K."/>
            <person name="Arakawa K."/>
        </authorList>
    </citation>
    <scope>NUCLEOTIDE SEQUENCE</scope>
</reference>
<dbReference type="PANTHER" id="PTHR16515:SF49">
    <property type="entry name" value="GASTRULA ZINC FINGER PROTEIN XLCGF49.1-LIKE-RELATED"/>
    <property type="match status" value="1"/>
</dbReference>
<dbReference type="FunFam" id="3.30.160.60:FF:000065">
    <property type="entry name" value="B-cell CLL/lymphoma 6, member B"/>
    <property type="match status" value="1"/>
</dbReference>
<comment type="caution">
    <text evidence="14">The sequence shown here is derived from an EMBL/GenBank/DDBJ whole genome shotgun (WGS) entry which is preliminary data.</text>
</comment>
<dbReference type="OrthoDB" id="6478496at2759"/>
<evidence type="ECO:0000256" key="12">
    <source>
        <dbReference type="SAM" id="MobiDB-lite"/>
    </source>
</evidence>